<dbReference type="EMBL" id="JACIFO010000005">
    <property type="protein sequence ID" value="MBB4119119.1"/>
    <property type="molecule type" value="Genomic_DNA"/>
</dbReference>
<dbReference type="Gene3D" id="3.30.70.2970">
    <property type="entry name" value="Protein of unknown function (DUF541), domain 2"/>
    <property type="match status" value="1"/>
</dbReference>
<sequence>MKYLSAIIFSVAIVLAASFLGKAYVDRAQTNDVIKVTGSGSMNFTSDLIVWEGSFSRTNYDLKTAYESINNDKNIIHKYLLEKGIAEDAIIFNSVSTYERSKNEYSNSGKYVGSVFVGYELTQSFKIESTDVELIEKISREVTELLNRGVQLNSIAPRYYYTKLADLKIEMISKATEDANVRAKKIAENAGGKLGKLKSADLGVFQITGQNSGEDYSWSGAYNTSSKKKTASITMRLTYEID</sequence>
<dbReference type="GO" id="GO:0006974">
    <property type="term" value="P:DNA damage response"/>
    <property type="evidence" value="ECO:0007669"/>
    <property type="project" value="TreeGrafter"/>
</dbReference>
<name>A0A840EL71_9FLAO</name>
<evidence type="ECO:0008006" key="3">
    <source>
        <dbReference type="Google" id="ProtNLM"/>
    </source>
</evidence>
<dbReference type="Gene3D" id="3.30.110.170">
    <property type="entry name" value="Protein of unknown function (DUF541), domain 1"/>
    <property type="match status" value="1"/>
</dbReference>
<organism evidence="1 2">
    <name type="scientific">Mesonia hippocampi</name>
    <dbReference type="NCBI Taxonomy" id="1628250"/>
    <lineage>
        <taxon>Bacteria</taxon>
        <taxon>Pseudomonadati</taxon>
        <taxon>Bacteroidota</taxon>
        <taxon>Flavobacteriia</taxon>
        <taxon>Flavobacteriales</taxon>
        <taxon>Flavobacteriaceae</taxon>
        <taxon>Mesonia</taxon>
    </lineage>
</organism>
<evidence type="ECO:0000313" key="1">
    <source>
        <dbReference type="EMBL" id="MBB4119119.1"/>
    </source>
</evidence>
<dbReference type="Proteomes" id="UP000553034">
    <property type="component" value="Unassembled WGS sequence"/>
</dbReference>
<keyword evidence="2" id="KW-1185">Reference proteome</keyword>
<proteinExistence type="predicted"/>
<evidence type="ECO:0000313" key="2">
    <source>
        <dbReference type="Proteomes" id="UP000553034"/>
    </source>
</evidence>
<dbReference type="InterPro" id="IPR052022">
    <property type="entry name" value="26kDa_periplasmic_antigen"/>
</dbReference>
<gene>
    <name evidence="1" type="ORF">GGR32_001415</name>
</gene>
<dbReference type="PANTHER" id="PTHR34387">
    <property type="entry name" value="SLR1258 PROTEIN"/>
    <property type="match status" value="1"/>
</dbReference>
<dbReference type="AlphaFoldDB" id="A0A840EL71"/>
<dbReference type="PIRSF" id="PIRSF029033">
    <property type="entry name" value="UCP029033"/>
    <property type="match status" value="1"/>
</dbReference>
<dbReference type="RefSeq" id="WP_183477475.1">
    <property type="nucleotide sequence ID" value="NZ_JACIFO010000005.1"/>
</dbReference>
<dbReference type="Pfam" id="PF04402">
    <property type="entry name" value="SIMPL"/>
    <property type="match status" value="1"/>
</dbReference>
<protein>
    <recommendedName>
        <fullName evidence="3">SIMPL domain-containing protein</fullName>
    </recommendedName>
</protein>
<accession>A0A840EL71</accession>
<dbReference type="PANTHER" id="PTHR34387:SF2">
    <property type="entry name" value="SLR1258 PROTEIN"/>
    <property type="match status" value="1"/>
</dbReference>
<dbReference type="InterPro" id="IPR007497">
    <property type="entry name" value="SIMPL/DUF541"/>
</dbReference>
<comment type="caution">
    <text evidence="1">The sequence shown here is derived from an EMBL/GenBank/DDBJ whole genome shotgun (WGS) entry which is preliminary data.</text>
</comment>
<reference evidence="1 2" key="1">
    <citation type="submission" date="2020-08" db="EMBL/GenBank/DDBJ databases">
        <title>Genomic Encyclopedia of Type Strains, Phase IV (KMG-IV): sequencing the most valuable type-strain genomes for metagenomic binning, comparative biology and taxonomic classification.</title>
        <authorList>
            <person name="Goeker M."/>
        </authorList>
    </citation>
    <scope>NUCLEOTIDE SEQUENCE [LARGE SCALE GENOMIC DNA]</scope>
    <source>
        <strain evidence="1 2">DSM 29568</strain>
    </source>
</reference>
<dbReference type="InterPro" id="IPR016907">
    <property type="entry name" value="UCP029033"/>
</dbReference>